<keyword evidence="2" id="KW-0238">DNA-binding</keyword>
<dbReference type="SMART" id="SM00866">
    <property type="entry name" value="UTRA"/>
    <property type="match status" value="1"/>
</dbReference>
<dbReference type="InterPro" id="IPR011663">
    <property type="entry name" value="UTRA"/>
</dbReference>
<name>A0ABP9WQI6_9GAMM</name>
<dbReference type="SUPFAM" id="SSF46785">
    <property type="entry name" value="Winged helix' DNA-binding domain"/>
    <property type="match status" value="1"/>
</dbReference>
<dbReference type="CDD" id="cd07377">
    <property type="entry name" value="WHTH_GntR"/>
    <property type="match status" value="1"/>
</dbReference>
<dbReference type="Gene3D" id="1.10.10.10">
    <property type="entry name" value="Winged helix-like DNA-binding domain superfamily/Winged helix DNA-binding domain"/>
    <property type="match status" value="1"/>
</dbReference>
<dbReference type="Gene3D" id="3.40.1410.10">
    <property type="entry name" value="Chorismate lyase-like"/>
    <property type="match status" value="1"/>
</dbReference>
<dbReference type="RefSeq" id="WP_345551182.1">
    <property type="nucleotide sequence ID" value="NZ_BAABRT010000015.1"/>
</dbReference>
<evidence type="ECO:0000256" key="1">
    <source>
        <dbReference type="ARBA" id="ARBA00023015"/>
    </source>
</evidence>
<dbReference type="Pfam" id="PF00392">
    <property type="entry name" value="GntR"/>
    <property type="match status" value="1"/>
</dbReference>
<dbReference type="InterPro" id="IPR036388">
    <property type="entry name" value="WH-like_DNA-bd_sf"/>
</dbReference>
<dbReference type="InterPro" id="IPR050679">
    <property type="entry name" value="Bact_HTH_transcr_reg"/>
</dbReference>
<accession>A0ABP9WQI6</accession>
<evidence type="ECO:0000313" key="5">
    <source>
        <dbReference type="EMBL" id="GAA5525466.1"/>
    </source>
</evidence>
<dbReference type="PROSITE" id="PS50949">
    <property type="entry name" value="HTH_GNTR"/>
    <property type="match status" value="1"/>
</dbReference>
<dbReference type="Pfam" id="PF07702">
    <property type="entry name" value="UTRA"/>
    <property type="match status" value="1"/>
</dbReference>
<dbReference type="PANTHER" id="PTHR44846:SF1">
    <property type="entry name" value="MANNOSYL-D-GLYCERATE TRANSPORT_METABOLISM SYSTEM REPRESSOR MNGR-RELATED"/>
    <property type="match status" value="1"/>
</dbReference>
<feature type="domain" description="HTH gntR-type" evidence="4">
    <location>
        <begin position="22"/>
        <end position="90"/>
    </location>
</feature>
<dbReference type="InterPro" id="IPR028978">
    <property type="entry name" value="Chorismate_lyase_/UTRA_dom_sf"/>
</dbReference>
<evidence type="ECO:0000256" key="2">
    <source>
        <dbReference type="ARBA" id="ARBA00023125"/>
    </source>
</evidence>
<dbReference type="EMBL" id="BAABRT010000015">
    <property type="protein sequence ID" value="GAA5525466.1"/>
    <property type="molecule type" value="Genomic_DNA"/>
</dbReference>
<dbReference type="Proteomes" id="UP001408594">
    <property type="component" value="Unassembled WGS sequence"/>
</dbReference>
<dbReference type="PANTHER" id="PTHR44846">
    <property type="entry name" value="MANNOSYL-D-GLYCERATE TRANSPORT/METABOLISM SYSTEM REPRESSOR MNGR-RELATED"/>
    <property type="match status" value="1"/>
</dbReference>
<evidence type="ECO:0000259" key="4">
    <source>
        <dbReference type="PROSITE" id="PS50949"/>
    </source>
</evidence>
<evidence type="ECO:0000256" key="3">
    <source>
        <dbReference type="ARBA" id="ARBA00023163"/>
    </source>
</evidence>
<reference evidence="5 6" key="1">
    <citation type="submission" date="2024-02" db="EMBL/GenBank/DDBJ databases">
        <title>Microbulbifer aestuariivivens NBRC 112533.</title>
        <authorList>
            <person name="Ichikawa N."/>
            <person name="Katano-Makiyama Y."/>
            <person name="Hidaka K."/>
        </authorList>
    </citation>
    <scope>NUCLEOTIDE SEQUENCE [LARGE SCALE GENOMIC DNA]</scope>
    <source>
        <strain evidence="5 6">NBRC 112533</strain>
    </source>
</reference>
<keyword evidence="3" id="KW-0804">Transcription</keyword>
<dbReference type="SMART" id="SM00345">
    <property type="entry name" value="HTH_GNTR"/>
    <property type="match status" value="1"/>
</dbReference>
<dbReference type="SUPFAM" id="SSF64288">
    <property type="entry name" value="Chorismate lyase-like"/>
    <property type="match status" value="1"/>
</dbReference>
<gene>
    <name evidence="5" type="primary">nagR</name>
    <name evidence="5" type="ORF">Maes01_02036</name>
</gene>
<comment type="caution">
    <text evidence="5">The sequence shown here is derived from an EMBL/GenBank/DDBJ whole genome shotgun (WGS) entry which is preliminary data.</text>
</comment>
<evidence type="ECO:0000313" key="6">
    <source>
        <dbReference type="Proteomes" id="UP001408594"/>
    </source>
</evidence>
<protein>
    <submittedName>
        <fullName evidence="5">HTH-type transcriptional repressor NagR</fullName>
    </submittedName>
</protein>
<dbReference type="InterPro" id="IPR000524">
    <property type="entry name" value="Tscrpt_reg_HTH_GntR"/>
</dbReference>
<keyword evidence="1" id="KW-0805">Transcription regulation</keyword>
<keyword evidence="6" id="KW-1185">Reference proteome</keyword>
<dbReference type="PRINTS" id="PR00035">
    <property type="entry name" value="HTHGNTR"/>
</dbReference>
<organism evidence="5 6">
    <name type="scientific">Microbulbifer aestuariivivens</name>
    <dbReference type="NCBI Taxonomy" id="1908308"/>
    <lineage>
        <taxon>Bacteria</taxon>
        <taxon>Pseudomonadati</taxon>
        <taxon>Pseudomonadota</taxon>
        <taxon>Gammaproteobacteria</taxon>
        <taxon>Cellvibrionales</taxon>
        <taxon>Microbulbiferaceae</taxon>
        <taxon>Microbulbifer</taxon>
    </lineage>
</organism>
<proteinExistence type="predicted"/>
<sequence>MEAVNTLFSKQQLESLSEESHAPLYYQLYALLKNAILNGTLEHGNQMPTELQLAEAFGVSRITAKRAMDELAAENLVERRRGKGTHVIYEYKQQPVKAPLVGMLQEIESMARHSDVKVRSCELLQPPAEIREELGLEAGETALLLERTRSRDGAPFGYYVSWTSGLEGKVTARQFSTTPRLEIFRKHGLEFAHVTQTLSAEAADAESARELQTAVGAPLLSLTRRSYSKIDGKEQLVDILHVLYHPDRFQYQMDLKGADS</sequence>
<dbReference type="InterPro" id="IPR036390">
    <property type="entry name" value="WH_DNA-bd_sf"/>
</dbReference>